<dbReference type="OrthoDB" id="5121696at2"/>
<protein>
    <submittedName>
        <fullName evidence="2">Uncharacterized protein</fullName>
    </submittedName>
</protein>
<evidence type="ECO:0000313" key="3">
    <source>
        <dbReference type="Proteomes" id="UP000199649"/>
    </source>
</evidence>
<dbReference type="Proteomes" id="UP000199649">
    <property type="component" value="Chromosome I"/>
</dbReference>
<feature type="transmembrane region" description="Helical" evidence="1">
    <location>
        <begin position="36"/>
        <end position="55"/>
    </location>
</feature>
<dbReference type="AlphaFoldDB" id="A0A1H1LJ00"/>
<keyword evidence="1" id="KW-1133">Transmembrane helix</keyword>
<feature type="transmembrane region" description="Helical" evidence="1">
    <location>
        <begin position="6"/>
        <end position="24"/>
    </location>
</feature>
<sequence length="101" mass="10553">MLPILVLVPMVMGAAIGLLARYLLPGREWVGLFLNPLAGAAAAGVVWIVGALLGATADNGWLWVGSLLAALVVSIAIPKVLPARRVRADGRYLAELTARRG</sequence>
<feature type="transmembrane region" description="Helical" evidence="1">
    <location>
        <begin position="61"/>
        <end position="81"/>
    </location>
</feature>
<accession>A0A1H1LJ00</accession>
<keyword evidence="1" id="KW-0472">Membrane</keyword>
<organism evidence="2 3">
    <name type="scientific">Agrococcus carbonis</name>
    <dbReference type="NCBI Taxonomy" id="684552"/>
    <lineage>
        <taxon>Bacteria</taxon>
        <taxon>Bacillati</taxon>
        <taxon>Actinomycetota</taxon>
        <taxon>Actinomycetes</taxon>
        <taxon>Micrococcales</taxon>
        <taxon>Microbacteriaceae</taxon>
        <taxon>Agrococcus</taxon>
    </lineage>
</organism>
<evidence type="ECO:0000313" key="2">
    <source>
        <dbReference type="EMBL" id="SDR74005.1"/>
    </source>
</evidence>
<evidence type="ECO:0000256" key="1">
    <source>
        <dbReference type="SAM" id="Phobius"/>
    </source>
</evidence>
<keyword evidence="1" id="KW-0812">Transmembrane</keyword>
<gene>
    <name evidence="2" type="ORF">SAMN04489719_0609</name>
</gene>
<reference evidence="3" key="1">
    <citation type="submission" date="2016-10" db="EMBL/GenBank/DDBJ databases">
        <authorList>
            <person name="Varghese N."/>
            <person name="Submissions S."/>
        </authorList>
    </citation>
    <scope>NUCLEOTIDE SEQUENCE [LARGE SCALE GENOMIC DNA]</scope>
    <source>
        <strain evidence="3">DSM 22965</strain>
    </source>
</reference>
<dbReference type="RefSeq" id="WP_092665665.1">
    <property type="nucleotide sequence ID" value="NZ_LT629734.1"/>
</dbReference>
<dbReference type="EMBL" id="LT629734">
    <property type="protein sequence ID" value="SDR74005.1"/>
    <property type="molecule type" value="Genomic_DNA"/>
</dbReference>
<name>A0A1H1LJ00_9MICO</name>
<keyword evidence="3" id="KW-1185">Reference proteome</keyword>
<proteinExistence type="predicted"/>
<dbReference type="STRING" id="684552.SAMN04489719_0609"/>